<comment type="similarity">
    <text evidence="1">Belongs to the N-Me-Phe pilin family.</text>
</comment>
<dbReference type="EMBL" id="CP065745">
    <property type="protein sequence ID" value="QPR53554.1"/>
    <property type="molecule type" value="Genomic_DNA"/>
</dbReference>
<evidence type="ECO:0000256" key="3">
    <source>
        <dbReference type="SAM" id="Phobius"/>
    </source>
</evidence>
<evidence type="ECO:0000313" key="4">
    <source>
        <dbReference type="EMBL" id="QPR53554.1"/>
    </source>
</evidence>
<dbReference type="RefSeq" id="WP_197927987.1">
    <property type="nucleotide sequence ID" value="NZ_CP065745.1"/>
</dbReference>
<dbReference type="GeneID" id="60786728"/>
<dbReference type="Pfam" id="PF07963">
    <property type="entry name" value="N_methyl"/>
    <property type="match status" value="1"/>
</dbReference>
<dbReference type="PANTHER" id="PTHR30093:SF34">
    <property type="entry name" value="PREPILIN PEPTIDASE-DEPENDENT PROTEIN D"/>
    <property type="match status" value="1"/>
</dbReference>
<keyword evidence="3" id="KW-1133">Transmembrane helix</keyword>
<protein>
    <submittedName>
        <fullName evidence="4">Prepilin-type N-terminal cleavage/methylation domain-containing protein</fullName>
    </submittedName>
</protein>
<dbReference type="SUPFAM" id="SSF54523">
    <property type="entry name" value="Pili subunits"/>
    <property type="match status" value="1"/>
</dbReference>
<feature type="transmembrane region" description="Helical" evidence="3">
    <location>
        <begin position="12"/>
        <end position="30"/>
    </location>
</feature>
<dbReference type="PANTHER" id="PTHR30093">
    <property type="entry name" value="GENERAL SECRETION PATHWAY PROTEIN G"/>
    <property type="match status" value="1"/>
</dbReference>
<keyword evidence="2" id="KW-0488">Methylation</keyword>
<organism evidence="4 5">
    <name type="scientific">Aeromonas allosaccharophila</name>
    <dbReference type="NCBI Taxonomy" id="656"/>
    <lineage>
        <taxon>Bacteria</taxon>
        <taxon>Pseudomonadati</taxon>
        <taxon>Pseudomonadota</taxon>
        <taxon>Gammaproteobacteria</taxon>
        <taxon>Aeromonadales</taxon>
        <taxon>Aeromonadaceae</taxon>
        <taxon>Aeromonas</taxon>
    </lineage>
</organism>
<evidence type="ECO:0000313" key="5">
    <source>
        <dbReference type="Proteomes" id="UP000595101"/>
    </source>
</evidence>
<dbReference type="AlphaFoldDB" id="A0A7T2PD39"/>
<gene>
    <name evidence="4" type="ORF">I6G90_13935</name>
</gene>
<proteinExistence type="inferred from homology"/>
<accession>A0A7T2PD39</accession>
<evidence type="ECO:0000256" key="2">
    <source>
        <dbReference type="ARBA" id="ARBA00022481"/>
    </source>
</evidence>
<dbReference type="PROSITE" id="PS00409">
    <property type="entry name" value="PROKAR_NTER_METHYL"/>
    <property type="match status" value="1"/>
</dbReference>
<dbReference type="Gene3D" id="3.30.700.10">
    <property type="entry name" value="Glycoprotein, Type 4 Pilin"/>
    <property type="match status" value="1"/>
</dbReference>
<evidence type="ECO:0000256" key="1">
    <source>
        <dbReference type="ARBA" id="ARBA00005233"/>
    </source>
</evidence>
<keyword evidence="3" id="KW-0812">Transmembrane</keyword>
<reference evidence="4 5" key="1">
    <citation type="submission" date="2020-12" db="EMBL/GenBank/DDBJ databases">
        <title>FDA dAtabase for Regulatory Grade micrObial Sequences (FDA-ARGOS): Supporting development and validation of Infectious Disease Dx tests.</title>
        <authorList>
            <person name="Sproer C."/>
            <person name="Gronow S."/>
            <person name="Severitt S."/>
            <person name="Schroder I."/>
            <person name="Tallon L."/>
            <person name="Sadzewicz L."/>
            <person name="Zhao X."/>
            <person name="Boylan J."/>
            <person name="Ott S."/>
            <person name="Bowen H."/>
            <person name="Vavikolanu K."/>
            <person name="Mehta A."/>
            <person name="Aluvathingal J."/>
            <person name="Nadendla S."/>
            <person name="Lowell S."/>
            <person name="Myers T."/>
            <person name="Yan Y."/>
            <person name="Sichtig H."/>
        </authorList>
    </citation>
    <scope>NUCLEOTIDE SEQUENCE [LARGE SCALE GENOMIC DNA]</scope>
    <source>
        <strain evidence="4 5">FDAARGOS_933</strain>
    </source>
</reference>
<keyword evidence="3" id="KW-0472">Membrane</keyword>
<dbReference type="InterPro" id="IPR012902">
    <property type="entry name" value="N_methyl_site"/>
</dbReference>
<dbReference type="InterPro" id="IPR045584">
    <property type="entry name" value="Pilin-like"/>
</dbReference>
<dbReference type="Proteomes" id="UP000595101">
    <property type="component" value="Chromosome"/>
</dbReference>
<sequence length="126" mass="12617">MKKQSGFTLIELMIVVAIVAILAAVALPAYQSYTLKAKATELTTAMGQVKTELEICSQTSTLPCSASGAASTYVTSVAGSITSAGTATVTGTGTAAINNMVCSLSGTRDANNGKVSWGSISGANCS</sequence>
<dbReference type="NCBIfam" id="TIGR02532">
    <property type="entry name" value="IV_pilin_GFxxxE"/>
    <property type="match status" value="1"/>
</dbReference>
<dbReference type="KEGG" id="aall:I6G90_13935"/>
<name>A0A7T2PD39_9GAMM</name>